<dbReference type="Pfam" id="PF13583">
    <property type="entry name" value="Reprolysin_4"/>
    <property type="match status" value="1"/>
</dbReference>
<dbReference type="InterPro" id="IPR024079">
    <property type="entry name" value="MetalloPept_cat_dom_sf"/>
</dbReference>
<dbReference type="OrthoDB" id="9792152at2"/>
<evidence type="ECO:0000259" key="3">
    <source>
        <dbReference type="PROSITE" id="PS50853"/>
    </source>
</evidence>
<dbReference type="RefSeq" id="WP_090080126.1">
    <property type="nucleotide sequence ID" value="NZ_FOQT01000003.1"/>
</dbReference>
<reference evidence="4 5" key="1">
    <citation type="submission" date="2016-10" db="EMBL/GenBank/DDBJ databases">
        <authorList>
            <person name="de Groot N.N."/>
        </authorList>
    </citation>
    <scope>NUCLEOTIDE SEQUENCE [LARGE SCALE GENOMIC DNA]</scope>
    <source>
        <strain evidence="4 5">DSM 26000</strain>
    </source>
</reference>
<protein>
    <submittedName>
        <fullName evidence="4">Por secretion system C-terminal sorting domain-containing protein</fullName>
    </submittedName>
</protein>
<feature type="chain" id="PRO_5011773325" evidence="2">
    <location>
        <begin position="22"/>
        <end position="979"/>
    </location>
</feature>
<dbReference type="CDD" id="cd00063">
    <property type="entry name" value="FN3"/>
    <property type="match status" value="1"/>
</dbReference>
<dbReference type="EMBL" id="FOQT01000003">
    <property type="protein sequence ID" value="SFI25872.1"/>
    <property type="molecule type" value="Genomic_DNA"/>
</dbReference>
<sequence length="979" mass="103866">MKRIITLSLCLAAFITTSAQWNPTTMRGEKIKPNSSSKSYYSLDIKQLKSTLSNAEETGKGAKPVVISLPTLEGKVEKFAVYSFPVMVKSLADRYDLGSYVGVGIDDPGKYVRFSVAPNDFQSMIIKNGVYQFIEPQNKDKSVYGVHEKTTITGSKPFICGTSENTISKKQMDALYESGKNFANVPTDFSKNSDKKFRTMRLAMSVTGEYTTYFGGVAGAVAQIQATITRVNGVFENEFGLHLILQDFPTLIYTDSTTDPYSPASTGAQGAWNTELQNTLTSVIGNSAYDIGHLFGATGGGGNAGCIGCVCVDDTALLTDKNKGSGFTSPADAIPKGDNFDIDYVAHEMGHQLGGNHTFSFQLESGTGVNVEPGSGSTIMGYAGITGATNDVQPHSDPYFSVTSLIQIQANLIDKTCDVEVATANNAPVIAALTDVTIPKGTAFVLTASATDAEGNPFTYCWEEVDNASVAISNANLGNTTTGASFRSLNPTASGVRYFPKLSTVLAGNTKNIADWEAVSTVARASKFRVTVRDNGGSTPGYQQTENALQNVTVGNDGPFRITSTKIYTNGGPFTWDAVNTAAAPYNSPNVKIDYTVDNGANWIVVSASTPNDGSENLTFATLATGAAAKIRVSSIGNVFYAIKNVTAAVLPNCDGTPPTNLVASNITSSGVTLSWDAVSNATYVLQYRVVGTTPWTTVNTANISTVITGLDDSVAYEAQIAAVCSGTTGTFSASTNFTTLGIVYCPATGGSSADEYISNVTVTPVGAAVLNNTSGQAPYSNFANDPTKVVNLVKGSVNNSISITKTWTATKYNEAVVVWIDFNRDGVYTVAEKVMSTVADQTTPVTATFSVPADAYSGSKTVGMRVMMRYNTIPTNPCTSYSFGEIEDYAVKISANLATGENTKENSFQVYPNPATDILNVTKVNNKAVYSIYNVAGQIVSKGNVKENKVQVSNLVKGVYIISIENNGETSKVKFIKK</sequence>
<dbReference type="AlphaFoldDB" id="A0A1I3GRB0"/>
<dbReference type="SMART" id="SM00060">
    <property type="entry name" value="FN3"/>
    <property type="match status" value="1"/>
</dbReference>
<dbReference type="InterPro" id="IPR045474">
    <property type="entry name" value="GEVED"/>
</dbReference>
<dbReference type="SUPFAM" id="SSF49265">
    <property type="entry name" value="Fibronectin type III"/>
    <property type="match status" value="1"/>
</dbReference>
<dbReference type="STRING" id="1125876.SAMN05443292_1978"/>
<keyword evidence="5" id="KW-1185">Reference proteome</keyword>
<dbReference type="SUPFAM" id="SSF55486">
    <property type="entry name" value="Metalloproteases ('zincins'), catalytic domain"/>
    <property type="match status" value="1"/>
</dbReference>
<evidence type="ECO:0000256" key="1">
    <source>
        <dbReference type="ARBA" id="ARBA00022729"/>
    </source>
</evidence>
<dbReference type="GO" id="GO:0008237">
    <property type="term" value="F:metallopeptidase activity"/>
    <property type="evidence" value="ECO:0007669"/>
    <property type="project" value="InterPro"/>
</dbReference>
<organism evidence="4 5">
    <name type="scientific">Halpernia frigidisoli</name>
    <dbReference type="NCBI Taxonomy" id="1125876"/>
    <lineage>
        <taxon>Bacteria</taxon>
        <taxon>Pseudomonadati</taxon>
        <taxon>Bacteroidota</taxon>
        <taxon>Flavobacteriia</taxon>
        <taxon>Flavobacteriales</taxon>
        <taxon>Weeksellaceae</taxon>
        <taxon>Chryseobacterium group</taxon>
        <taxon>Halpernia</taxon>
    </lineage>
</organism>
<dbReference type="Gene3D" id="3.40.390.10">
    <property type="entry name" value="Collagenase (Catalytic Domain)"/>
    <property type="match status" value="1"/>
</dbReference>
<dbReference type="Pfam" id="PF18962">
    <property type="entry name" value="Por_Secre_tail"/>
    <property type="match status" value="1"/>
</dbReference>
<dbReference type="InterPro" id="IPR026444">
    <property type="entry name" value="Secre_tail"/>
</dbReference>
<dbReference type="NCBIfam" id="TIGR04183">
    <property type="entry name" value="Por_Secre_tail"/>
    <property type="match status" value="1"/>
</dbReference>
<keyword evidence="1 2" id="KW-0732">Signal</keyword>
<accession>A0A1I3GRB0</accession>
<evidence type="ECO:0000313" key="4">
    <source>
        <dbReference type="EMBL" id="SFI25872.1"/>
    </source>
</evidence>
<dbReference type="Pfam" id="PF20009">
    <property type="entry name" value="GEVED"/>
    <property type="match status" value="1"/>
</dbReference>
<dbReference type="InterPro" id="IPR036116">
    <property type="entry name" value="FN3_sf"/>
</dbReference>
<proteinExistence type="predicted"/>
<gene>
    <name evidence="4" type="ORF">SAMN05443292_1978</name>
</gene>
<dbReference type="Proteomes" id="UP000198931">
    <property type="component" value="Unassembled WGS sequence"/>
</dbReference>
<evidence type="ECO:0000256" key="2">
    <source>
        <dbReference type="SAM" id="SignalP"/>
    </source>
</evidence>
<feature type="domain" description="Fibronectin type-III" evidence="3">
    <location>
        <begin position="658"/>
        <end position="743"/>
    </location>
</feature>
<feature type="signal peptide" evidence="2">
    <location>
        <begin position="1"/>
        <end position="21"/>
    </location>
</feature>
<dbReference type="InterPro" id="IPR003961">
    <property type="entry name" value="FN3_dom"/>
</dbReference>
<evidence type="ECO:0000313" key="5">
    <source>
        <dbReference type="Proteomes" id="UP000198931"/>
    </source>
</evidence>
<dbReference type="InterPro" id="IPR013783">
    <property type="entry name" value="Ig-like_fold"/>
</dbReference>
<dbReference type="PROSITE" id="PS50853">
    <property type="entry name" value="FN3"/>
    <property type="match status" value="1"/>
</dbReference>
<name>A0A1I3GRB0_9FLAO</name>
<dbReference type="Gene3D" id="2.60.40.10">
    <property type="entry name" value="Immunoglobulins"/>
    <property type="match status" value="1"/>
</dbReference>
<dbReference type="Pfam" id="PF00041">
    <property type="entry name" value="fn3"/>
    <property type="match status" value="1"/>
</dbReference>